<dbReference type="InterPro" id="IPR002104">
    <property type="entry name" value="Integrase_catalytic"/>
</dbReference>
<dbReference type="GO" id="GO:0006310">
    <property type="term" value="P:DNA recombination"/>
    <property type="evidence" value="ECO:0007669"/>
    <property type="project" value="UniProtKB-KW"/>
</dbReference>
<evidence type="ECO:0000313" key="5">
    <source>
        <dbReference type="Proteomes" id="UP000553706"/>
    </source>
</evidence>
<dbReference type="InterPro" id="IPR013762">
    <property type="entry name" value="Integrase-like_cat_sf"/>
</dbReference>
<dbReference type="GO" id="GO:0003677">
    <property type="term" value="F:DNA binding"/>
    <property type="evidence" value="ECO:0007669"/>
    <property type="project" value="InterPro"/>
</dbReference>
<dbReference type="CDD" id="cd00397">
    <property type="entry name" value="DNA_BRE_C"/>
    <property type="match status" value="1"/>
</dbReference>
<evidence type="ECO:0000256" key="2">
    <source>
        <dbReference type="SAM" id="MobiDB-lite"/>
    </source>
</evidence>
<dbReference type="Pfam" id="PF00589">
    <property type="entry name" value="Phage_integrase"/>
    <property type="match status" value="1"/>
</dbReference>
<dbReference type="GO" id="GO:0015074">
    <property type="term" value="P:DNA integration"/>
    <property type="evidence" value="ECO:0007669"/>
    <property type="project" value="InterPro"/>
</dbReference>
<evidence type="ECO:0000259" key="3">
    <source>
        <dbReference type="PROSITE" id="PS51898"/>
    </source>
</evidence>
<proteinExistence type="predicted"/>
<sequence>MPLAAYKTTQNNGADMAPLLFADLPDQRRVSHLPVTNGRRRRRYTPDQDAPLPSEAISTPQGGSGKSRDRFDEGTDPGTFPILHSRQHQHQPDHGGRMMNNSDASGMLQAVCSTFPLPAMQMQAEQAAQHLVGKAEQGSFFELIETPEAKSAAAEDDAVATLIPTPENISPPEPPQAHGTRFFAPDISSLPETFGQALAAIAPRYNNATKQFAGLKSDAQCAAKCLLTSHNKAEPDDLPCAPVKLRPLLEAFYPARIRMSEKRWANIRSSLANILREVGWMKERQRHQLMPEWDTALEPLQVKAHKGAMTRFAGYCSARNILPQKVNEETIDSFLEYIEEYSLTTNLSGFRSCTRQAWNRLCALGPAGQFTPLEKRAGYNRVGVTRDELPAAFVSDVETYLARCANPGPLDFKFGNGLARETLRKREGNIYIAARYLIDRGWQRDEIDSLSKIMKTDLIILMMEEHFKRHSPDGKAWPPSAAPMASHLFTIAKQLGNVTDKDLSLINDVTKRLRRRRNVFPEKTRERLAAFDDIKVLKSLFALPKIWWKRAQKFLREGQLARAFTWAKRAIALDILLTKPLRISELASIDFAQDLRRDRKHRIIGLCVPGHKTKTGLPIEAELRKDTVDMIQTYLSEHSKIFAQRTETFLFPGKEQGHVAPHSFGATLKTSILNDLGVVVNPHLVRALIATIIFDEDADGDTVAQHMLGHLDITTTRSHYGMQRGRAAQRQYSAIISQVLKRGGK</sequence>
<dbReference type="AlphaFoldDB" id="A0A840VFA6"/>
<dbReference type="Proteomes" id="UP000553706">
    <property type="component" value="Unassembled WGS sequence"/>
</dbReference>
<organism evidence="4 5">
    <name type="scientific">Acidocella aromatica</name>
    <dbReference type="NCBI Taxonomy" id="1303579"/>
    <lineage>
        <taxon>Bacteria</taxon>
        <taxon>Pseudomonadati</taxon>
        <taxon>Pseudomonadota</taxon>
        <taxon>Alphaproteobacteria</taxon>
        <taxon>Acetobacterales</taxon>
        <taxon>Acidocellaceae</taxon>
        <taxon>Acidocella</taxon>
    </lineage>
</organism>
<feature type="region of interest" description="Disordered" evidence="2">
    <location>
        <begin position="31"/>
        <end position="97"/>
    </location>
</feature>
<dbReference type="Gene3D" id="1.10.443.10">
    <property type="entry name" value="Intergrase catalytic core"/>
    <property type="match status" value="1"/>
</dbReference>
<keyword evidence="5" id="KW-1185">Reference proteome</keyword>
<evidence type="ECO:0000313" key="4">
    <source>
        <dbReference type="EMBL" id="MBB5374484.1"/>
    </source>
</evidence>
<keyword evidence="1" id="KW-0233">DNA recombination</keyword>
<comment type="caution">
    <text evidence="4">The sequence shown here is derived from an EMBL/GenBank/DDBJ whole genome shotgun (WGS) entry which is preliminary data.</text>
</comment>
<feature type="domain" description="Tyr recombinase" evidence="3">
    <location>
        <begin position="550"/>
        <end position="736"/>
    </location>
</feature>
<evidence type="ECO:0000256" key="1">
    <source>
        <dbReference type="ARBA" id="ARBA00023172"/>
    </source>
</evidence>
<dbReference type="EMBL" id="JACHFJ010000019">
    <property type="protein sequence ID" value="MBB5374484.1"/>
    <property type="molecule type" value="Genomic_DNA"/>
</dbReference>
<reference evidence="4 5" key="1">
    <citation type="submission" date="2020-08" db="EMBL/GenBank/DDBJ databases">
        <title>Genomic Encyclopedia of Type Strains, Phase IV (KMG-IV): sequencing the most valuable type-strain genomes for metagenomic binning, comparative biology and taxonomic classification.</title>
        <authorList>
            <person name="Goeker M."/>
        </authorList>
    </citation>
    <scope>NUCLEOTIDE SEQUENCE [LARGE SCALE GENOMIC DNA]</scope>
    <source>
        <strain evidence="4 5">DSM 27026</strain>
    </source>
</reference>
<dbReference type="InterPro" id="IPR011010">
    <property type="entry name" value="DNA_brk_join_enz"/>
</dbReference>
<dbReference type="SUPFAM" id="SSF56349">
    <property type="entry name" value="DNA breaking-rejoining enzymes"/>
    <property type="match status" value="1"/>
</dbReference>
<dbReference type="RefSeq" id="WP_183267498.1">
    <property type="nucleotide sequence ID" value="NZ_JACHFJ010000019.1"/>
</dbReference>
<dbReference type="PROSITE" id="PS51898">
    <property type="entry name" value="TYR_RECOMBINASE"/>
    <property type="match status" value="1"/>
</dbReference>
<accession>A0A840VFA6</accession>
<protein>
    <submittedName>
        <fullName evidence="4">Site-specific recombinase XerD</fullName>
    </submittedName>
</protein>
<gene>
    <name evidence="4" type="ORF">HNP71_002758</name>
</gene>
<name>A0A840VFA6_9PROT</name>